<accession>A0ABQ8FGF3</accession>
<dbReference type="PROSITE" id="PS50249">
    <property type="entry name" value="MPN"/>
    <property type="match status" value="1"/>
</dbReference>
<dbReference type="InterPro" id="IPR037518">
    <property type="entry name" value="MPN"/>
</dbReference>
<dbReference type="InterPro" id="IPR000555">
    <property type="entry name" value="JAMM/MPN+_dom"/>
</dbReference>
<organism evidence="2 3">
    <name type="scientific">Batrachochytrium salamandrivorans</name>
    <dbReference type="NCBI Taxonomy" id="1357716"/>
    <lineage>
        <taxon>Eukaryota</taxon>
        <taxon>Fungi</taxon>
        <taxon>Fungi incertae sedis</taxon>
        <taxon>Chytridiomycota</taxon>
        <taxon>Chytridiomycota incertae sedis</taxon>
        <taxon>Chytridiomycetes</taxon>
        <taxon>Rhizophydiales</taxon>
        <taxon>Rhizophydiales incertae sedis</taxon>
        <taxon>Batrachochytrium</taxon>
    </lineage>
</organism>
<dbReference type="Pfam" id="PF01398">
    <property type="entry name" value="JAB"/>
    <property type="match status" value="1"/>
</dbReference>
<comment type="caution">
    <text evidence="2">The sequence shown here is derived from an EMBL/GenBank/DDBJ whole genome shotgun (WGS) entry which is preliminary data.</text>
</comment>
<evidence type="ECO:0000313" key="3">
    <source>
        <dbReference type="Proteomes" id="UP001648503"/>
    </source>
</evidence>
<protein>
    <recommendedName>
        <fullName evidence="1">MPN domain-containing protein</fullName>
    </recommendedName>
</protein>
<proteinExistence type="predicted"/>
<dbReference type="InterPro" id="IPR050242">
    <property type="entry name" value="JAMM_MPN+_peptidase_M67A"/>
</dbReference>
<dbReference type="SMART" id="SM00232">
    <property type="entry name" value="JAB_MPN"/>
    <property type="match status" value="1"/>
</dbReference>
<dbReference type="Gene3D" id="3.40.140.10">
    <property type="entry name" value="Cytidine Deaminase, domain 2"/>
    <property type="match status" value="1"/>
</dbReference>
<reference evidence="2 3" key="1">
    <citation type="submission" date="2021-02" db="EMBL/GenBank/DDBJ databases">
        <title>Variation within the Batrachochytrium salamandrivorans European outbreak.</title>
        <authorList>
            <person name="Kelly M."/>
            <person name="Pasmans F."/>
            <person name="Shea T.P."/>
            <person name="Munoz J.F."/>
            <person name="Carranza S."/>
            <person name="Cuomo C.A."/>
            <person name="Martel A."/>
        </authorList>
    </citation>
    <scope>NUCLEOTIDE SEQUENCE [LARGE SCALE GENOMIC DNA]</scope>
    <source>
        <strain evidence="2 3">AMFP18/2</strain>
    </source>
</reference>
<dbReference type="Proteomes" id="UP001648503">
    <property type="component" value="Unassembled WGS sequence"/>
</dbReference>
<dbReference type="SUPFAM" id="SSF102712">
    <property type="entry name" value="JAB1/MPN domain"/>
    <property type="match status" value="1"/>
</dbReference>
<gene>
    <name evidence="2" type="ORF">BASA50_005128</name>
</gene>
<sequence length="242" mass="26955">MACLERIVLSSEVHMLCSSYALCTENEEVALLLLGDYVQSESSAASIAMIQTCFFVVRKDKRNDRVEISSEELSKALSEADSRGIKVIGWCHSHPKITISPSHVDLNTQHTLQLLDERFFGLIYSCFHVNQDLTQKIQVTAFQSLSDDKAAPGKMQQVKIPLSIIPSNGGTLSLDRMVKLIEIPSRLYDEAVIPASHHTQNDNRLDQVGRSPAEVTLDSLSVSQRVCLLLDKFIEPALRCLE</sequence>
<dbReference type="PANTHER" id="PTHR10410">
    <property type="entry name" value="EUKARYOTIC TRANSLATION INITIATION FACTOR 3 -RELATED"/>
    <property type="match status" value="1"/>
</dbReference>
<name>A0ABQ8FGF3_9FUNG</name>
<keyword evidence="3" id="KW-1185">Reference proteome</keyword>
<dbReference type="EMBL" id="JAFCIX010000227">
    <property type="protein sequence ID" value="KAH6596422.1"/>
    <property type="molecule type" value="Genomic_DNA"/>
</dbReference>
<evidence type="ECO:0000259" key="1">
    <source>
        <dbReference type="PROSITE" id="PS50249"/>
    </source>
</evidence>
<evidence type="ECO:0000313" key="2">
    <source>
        <dbReference type="EMBL" id="KAH6596422.1"/>
    </source>
</evidence>
<feature type="domain" description="MPN" evidence="1">
    <location>
        <begin position="7"/>
        <end position="148"/>
    </location>
</feature>